<dbReference type="OrthoDB" id="942200at2"/>
<gene>
    <name evidence="2" type="ORF">BC643_3998</name>
</gene>
<feature type="chain" id="PRO_5019335489" description="Outer membrane protein with beta-barrel domain" evidence="1">
    <location>
        <begin position="20"/>
        <end position="190"/>
    </location>
</feature>
<evidence type="ECO:0000256" key="1">
    <source>
        <dbReference type="SAM" id="SignalP"/>
    </source>
</evidence>
<evidence type="ECO:0000313" key="2">
    <source>
        <dbReference type="EMBL" id="RKD86307.1"/>
    </source>
</evidence>
<sequence>MKKHLILLLIILISNQAEAQFVKKRAINAQIGYGMTSPYYSADDIANGGFFLQTEYVLSLASWIELKPYAGFILTNSNGKDINDDPTDERAECKAMLLGGKARLIAPIPYVAPYVEIGIGASIGRFETFTAFTDIEKSGIVHHIPFAFGFELGRDHGVDIGFSYYFQPAVEQFAGAFAIGVSIPLKQRKE</sequence>
<organism evidence="2 3">
    <name type="scientific">Mangrovibacterium diazotrophicum</name>
    <dbReference type="NCBI Taxonomy" id="1261403"/>
    <lineage>
        <taxon>Bacteria</taxon>
        <taxon>Pseudomonadati</taxon>
        <taxon>Bacteroidota</taxon>
        <taxon>Bacteroidia</taxon>
        <taxon>Marinilabiliales</taxon>
        <taxon>Prolixibacteraceae</taxon>
        <taxon>Mangrovibacterium</taxon>
    </lineage>
</organism>
<keyword evidence="1" id="KW-0732">Signal</keyword>
<name>A0A419VVW7_9BACT</name>
<reference evidence="2 3" key="1">
    <citation type="submission" date="2018-09" db="EMBL/GenBank/DDBJ databases">
        <title>Genomic Encyclopedia of Archaeal and Bacterial Type Strains, Phase II (KMG-II): from individual species to whole genera.</title>
        <authorList>
            <person name="Goeker M."/>
        </authorList>
    </citation>
    <scope>NUCLEOTIDE SEQUENCE [LARGE SCALE GENOMIC DNA]</scope>
    <source>
        <strain evidence="2 3">DSM 27148</strain>
    </source>
</reference>
<keyword evidence="3" id="KW-1185">Reference proteome</keyword>
<proteinExistence type="predicted"/>
<evidence type="ECO:0000313" key="3">
    <source>
        <dbReference type="Proteomes" id="UP000283387"/>
    </source>
</evidence>
<accession>A0A419VVW7</accession>
<dbReference type="RefSeq" id="WP_120275012.1">
    <property type="nucleotide sequence ID" value="NZ_RAPN01000004.1"/>
</dbReference>
<feature type="signal peptide" evidence="1">
    <location>
        <begin position="1"/>
        <end position="19"/>
    </location>
</feature>
<evidence type="ECO:0008006" key="4">
    <source>
        <dbReference type="Google" id="ProtNLM"/>
    </source>
</evidence>
<dbReference type="Proteomes" id="UP000283387">
    <property type="component" value="Unassembled WGS sequence"/>
</dbReference>
<protein>
    <recommendedName>
        <fullName evidence="4">Outer membrane protein with beta-barrel domain</fullName>
    </recommendedName>
</protein>
<comment type="caution">
    <text evidence="2">The sequence shown here is derived from an EMBL/GenBank/DDBJ whole genome shotgun (WGS) entry which is preliminary data.</text>
</comment>
<dbReference type="AlphaFoldDB" id="A0A419VVW7"/>
<dbReference type="EMBL" id="RAPN01000004">
    <property type="protein sequence ID" value="RKD86307.1"/>
    <property type="molecule type" value="Genomic_DNA"/>
</dbReference>